<dbReference type="SMART" id="SM00339">
    <property type="entry name" value="FH"/>
    <property type="match status" value="1"/>
</dbReference>
<feature type="region of interest" description="Disordered" evidence="3">
    <location>
        <begin position="1"/>
        <end position="41"/>
    </location>
</feature>
<feature type="compositionally biased region" description="Basic residues" evidence="3">
    <location>
        <begin position="224"/>
        <end position="233"/>
    </location>
</feature>
<proteinExistence type="predicted"/>
<dbReference type="CDD" id="cd00059">
    <property type="entry name" value="FH_FOX"/>
    <property type="match status" value="1"/>
</dbReference>
<dbReference type="Proteomes" id="UP001295794">
    <property type="component" value="Unassembled WGS sequence"/>
</dbReference>
<dbReference type="PANTHER" id="PTHR11829:SF343">
    <property type="entry name" value="FORK-HEAD DOMAIN-CONTAINING PROTEIN"/>
    <property type="match status" value="1"/>
</dbReference>
<dbReference type="PANTHER" id="PTHR11829">
    <property type="entry name" value="FORKHEAD BOX PROTEIN"/>
    <property type="match status" value="1"/>
</dbReference>
<comment type="subcellular location">
    <subcellularLocation>
        <location evidence="2">Nucleus</location>
    </subcellularLocation>
</comment>
<protein>
    <recommendedName>
        <fullName evidence="4">Fork-head domain-containing protein</fullName>
    </recommendedName>
</protein>
<comment type="caution">
    <text evidence="5">The sequence shown here is derived from an EMBL/GenBank/DDBJ whole genome shotgun (WGS) entry which is preliminary data.</text>
</comment>
<dbReference type="InterPro" id="IPR036390">
    <property type="entry name" value="WH_DNA-bd_sf"/>
</dbReference>
<sequence>MQGDPSSHPVYTFPPPRDTRATLPPINPHSHASSSANGTRRLKLNGPDYFRIILNDPVPEPPRPSTSQLPSQEQRWRTLDETDYRNLQYNHATNYLRQQLCLLPNVQVNLWAIADPVDGAKPYASLPTLIKLAIHGSPQRRLTLQGICDALIGRFTWFRNHQQDDAWKVGLALPTHLSIQFVSQNSVRHNLSLNKVFRKVPRDMKQIGKGCYWELDLSGGEGHKRPRKRRKPGAHLNSTPEAAPSHDTDEVESVASTEGTPRDTSFDEAEPSSMALSSPYSPPPSNRSASRGSYRSPDRQR</sequence>
<feature type="region of interest" description="Disordered" evidence="3">
    <location>
        <begin position="218"/>
        <end position="301"/>
    </location>
</feature>
<dbReference type="SUPFAM" id="SSF46785">
    <property type="entry name" value="Winged helix' DNA-binding domain"/>
    <property type="match status" value="1"/>
</dbReference>
<feature type="domain" description="Fork-head" evidence="4">
    <location>
        <begin position="121"/>
        <end position="230"/>
    </location>
</feature>
<keyword evidence="1 2" id="KW-0238">DNA-binding</keyword>
<name>A0AAD2JZW3_9AGAR</name>
<keyword evidence="2" id="KW-0539">Nucleus</keyword>
<dbReference type="EMBL" id="CAVNYO010000169">
    <property type="protein sequence ID" value="CAK5270911.1"/>
    <property type="molecule type" value="Genomic_DNA"/>
</dbReference>
<dbReference type="Pfam" id="PF00250">
    <property type="entry name" value="Forkhead"/>
    <property type="match status" value="2"/>
</dbReference>
<dbReference type="Gene3D" id="1.10.10.10">
    <property type="entry name" value="Winged helix-like DNA-binding domain superfamily/Winged helix DNA-binding domain"/>
    <property type="match status" value="1"/>
</dbReference>
<dbReference type="InterPro" id="IPR050211">
    <property type="entry name" value="FOX_domain-containing"/>
</dbReference>
<evidence type="ECO:0000256" key="3">
    <source>
        <dbReference type="SAM" id="MobiDB-lite"/>
    </source>
</evidence>
<dbReference type="GO" id="GO:0000981">
    <property type="term" value="F:DNA-binding transcription factor activity, RNA polymerase II-specific"/>
    <property type="evidence" value="ECO:0007669"/>
    <property type="project" value="TreeGrafter"/>
</dbReference>
<dbReference type="AlphaFoldDB" id="A0AAD2JZW3"/>
<keyword evidence="6" id="KW-1185">Reference proteome</keyword>
<dbReference type="InterPro" id="IPR001766">
    <property type="entry name" value="Fork_head_dom"/>
</dbReference>
<reference evidence="5" key="1">
    <citation type="submission" date="2023-11" db="EMBL/GenBank/DDBJ databases">
        <authorList>
            <person name="De Vega J J."/>
            <person name="De Vega J J."/>
        </authorList>
    </citation>
    <scope>NUCLEOTIDE SEQUENCE</scope>
</reference>
<evidence type="ECO:0000256" key="2">
    <source>
        <dbReference type="PROSITE-ProRule" id="PRU00089"/>
    </source>
</evidence>
<dbReference type="InterPro" id="IPR036388">
    <property type="entry name" value="WH-like_DNA-bd_sf"/>
</dbReference>
<organism evidence="5 6">
    <name type="scientific">Mycena citricolor</name>
    <dbReference type="NCBI Taxonomy" id="2018698"/>
    <lineage>
        <taxon>Eukaryota</taxon>
        <taxon>Fungi</taxon>
        <taxon>Dikarya</taxon>
        <taxon>Basidiomycota</taxon>
        <taxon>Agaricomycotina</taxon>
        <taxon>Agaricomycetes</taxon>
        <taxon>Agaricomycetidae</taxon>
        <taxon>Agaricales</taxon>
        <taxon>Marasmiineae</taxon>
        <taxon>Mycenaceae</taxon>
        <taxon>Mycena</taxon>
    </lineage>
</organism>
<accession>A0AAD2JZW3</accession>
<dbReference type="PRINTS" id="PR00053">
    <property type="entry name" value="FORKHEAD"/>
</dbReference>
<gene>
    <name evidence="5" type="ORF">MYCIT1_LOCUS15696</name>
</gene>
<evidence type="ECO:0000313" key="5">
    <source>
        <dbReference type="EMBL" id="CAK5270911.1"/>
    </source>
</evidence>
<evidence type="ECO:0000256" key="1">
    <source>
        <dbReference type="ARBA" id="ARBA00023125"/>
    </source>
</evidence>
<evidence type="ECO:0000259" key="4">
    <source>
        <dbReference type="PROSITE" id="PS50039"/>
    </source>
</evidence>
<dbReference type="GO" id="GO:0005634">
    <property type="term" value="C:nucleus"/>
    <property type="evidence" value="ECO:0007669"/>
    <property type="project" value="UniProtKB-SubCell"/>
</dbReference>
<dbReference type="PROSITE" id="PS50039">
    <property type="entry name" value="FORK_HEAD_3"/>
    <property type="match status" value="1"/>
</dbReference>
<evidence type="ECO:0000313" key="6">
    <source>
        <dbReference type="Proteomes" id="UP001295794"/>
    </source>
</evidence>
<dbReference type="GO" id="GO:0000978">
    <property type="term" value="F:RNA polymerase II cis-regulatory region sequence-specific DNA binding"/>
    <property type="evidence" value="ECO:0007669"/>
    <property type="project" value="TreeGrafter"/>
</dbReference>
<feature type="DNA-binding region" description="Fork-head" evidence="2">
    <location>
        <begin position="121"/>
        <end position="230"/>
    </location>
</feature>